<keyword evidence="5" id="KW-0547">Nucleotide-binding</keyword>
<keyword evidence="8" id="KW-0472">Membrane</keyword>
<dbReference type="SMART" id="SM00382">
    <property type="entry name" value="AAA"/>
    <property type="match status" value="1"/>
</dbReference>
<dbReference type="InterPro" id="IPR003439">
    <property type="entry name" value="ABC_transporter-like_ATP-bd"/>
</dbReference>
<dbReference type="Gene3D" id="3.40.50.300">
    <property type="entry name" value="P-loop containing nucleotide triphosphate hydrolases"/>
    <property type="match status" value="1"/>
</dbReference>
<keyword evidence="3" id="KW-0813">Transport</keyword>
<dbReference type="FunFam" id="3.40.50.300:FF:000042">
    <property type="entry name" value="Maltose/maltodextrin ABC transporter, ATP-binding protein"/>
    <property type="match status" value="1"/>
</dbReference>
<evidence type="ECO:0000256" key="1">
    <source>
        <dbReference type="ARBA" id="ARBA00004417"/>
    </source>
</evidence>
<evidence type="ECO:0000256" key="3">
    <source>
        <dbReference type="ARBA" id="ARBA00022448"/>
    </source>
</evidence>
<dbReference type="GO" id="GO:0005524">
    <property type="term" value="F:ATP binding"/>
    <property type="evidence" value="ECO:0007669"/>
    <property type="project" value="UniProtKB-KW"/>
</dbReference>
<dbReference type="InterPro" id="IPR047641">
    <property type="entry name" value="ABC_transpr_MalK/UgpC-like"/>
</dbReference>
<dbReference type="AlphaFoldDB" id="A0A1G5KJP4"/>
<dbReference type="Pfam" id="PF08402">
    <property type="entry name" value="TOBE_2"/>
    <property type="match status" value="1"/>
</dbReference>
<proteinExistence type="inferred from homology"/>
<dbReference type="Proteomes" id="UP000199569">
    <property type="component" value="Unassembled WGS sequence"/>
</dbReference>
<dbReference type="GO" id="GO:0140359">
    <property type="term" value="F:ABC-type transporter activity"/>
    <property type="evidence" value="ECO:0007669"/>
    <property type="project" value="UniProtKB-ARBA"/>
</dbReference>
<reference evidence="11" key="1">
    <citation type="submission" date="2016-10" db="EMBL/GenBank/DDBJ databases">
        <authorList>
            <person name="Varghese N."/>
            <person name="Submissions S."/>
        </authorList>
    </citation>
    <scope>NUCLEOTIDE SEQUENCE [LARGE SCALE GENOMIC DNA]</scope>
    <source>
        <strain evidence="11">CGMCC 1.7666</strain>
    </source>
</reference>
<dbReference type="PROSITE" id="PS00211">
    <property type="entry name" value="ABC_TRANSPORTER_1"/>
    <property type="match status" value="1"/>
</dbReference>
<accession>A0A1G5KJP4</accession>
<evidence type="ECO:0000313" key="11">
    <source>
        <dbReference type="Proteomes" id="UP000199569"/>
    </source>
</evidence>
<dbReference type="STRING" id="549386.SAMN02927923_03365"/>
<evidence type="ECO:0000256" key="7">
    <source>
        <dbReference type="ARBA" id="ARBA00022967"/>
    </source>
</evidence>
<dbReference type="GO" id="GO:0016887">
    <property type="term" value="F:ATP hydrolysis activity"/>
    <property type="evidence" value="ECO:0007669"/>
    <property type="project" value="InterPro"/>
</dbReference>
<keyword evidence="6 10" id="KW-0067">ATP-binding</keyword>
<gene>
    <name evidence="10" type="ORF">SAMN02927923_03365</name>
</gene>
<dbReference type="InterPro" id="IPR017871">
    <property type="entry name" value="ABC_transporter-like_CS"/>
</dbReference>
<evidence type="ECO:0000256" key="4">
    <source>
        <dbReference type="ARBA" id="ARBA00022475"/>
    </source>
</evidence>
<keyword evidence="11" id="KW-1185">Reference proteome</keyword>
<evidence type="ECO:0000256" key="5">
    <source>
        <dbReference type="ARBA" id="ARBA00022741"/>
    </source>
</evidence>
<dbReference type="GO" id="GO:0055052">
    <property type="term" value="C:ATP-binding cassette (ABC) transporter complex, substrate-binding subunit-containing"/>
    <property type="evidence" value="ECO:0007669"/>
    <property type="project" value="TreeGrafter"/>
</dbReference>
<organism evidence="10 11">
    <name type="scientific">Microvirga guangxiensis</name>
    <dbReference type="NCBI Taxonomy" id="549386"/>
    <lineage>
        <taxon>Bacteria</taxon>
        <taxon>Pseudomonadati</taxon>
        <taxon>Pseudomonadota</taxon>
        <taxon>Alphaproteobacteria</taxon>
        <taxon>Hyphomicrobiales</taxon>
        <taxon>Methylobacteriaceae</taxon>
        <taxon>Microvirga</taxon>
    </lineage>
</organism>
<evidence type="ECO:0000259" key="9">
    <source>
        <dbReference type="PROSITE" id="PS50893"/>
    </source>
</evidence>
<dbReference type="RefSeq" id="WP_091137093.1">
    <property type="nucleotide sequence ID" value="NZ_FMVJ01000010.1"/>
</dbReference>
<dbReference type="InterPro" id="IPR013611">
    <property type="entry name" value="Transp-assoc_OB_typ2"/>
</dbReference>
<sequence>MSEITLRNITKSYGSHLALPSLDLDIPKGSFVTLLGPSGCGKTTTLRVIAGLEQATTGEVVLGGKTVYSSRNGVFVPPERRGLGFIFQSYALWPNMKVDRNITLALSEAKQPAHVIKERLAEALAKVQLTGLADRYPSELSGGQQQRVAVARLIAARNSILLMDEPLSNLDAKLRTEMRTELKRLHRELQATTVYVTHDQVEALTMSDVIVVMRDGVIQQQGSPYEIYHDPANLFVAEFIGDPRINLLDGMLETVEGERIVRFEDAAIPLPTSLQGANGPVTFAIRPENIAIVERQGPFSLQAEVDIVQPTGSQTIISLTVKGHRVTALIPRFETSLPRNNIWIEFPADQLTFFDKGSGNRIPLKQSVVGASQAA</sequence>
<dbReference type="InterPro" id="IPR012340">
    <property type="entry name" value="NA-bd_OB-fold"/>
</dbReference>
<name>A0A1G5KJP4_9HYPH</name>
<comment type="similarity">
    <text evidence="2">Belongs to the ABC transporter superfamily.</text>
</comment>
<dbReference type="PANTHER" id="PTHR43875:SF15">
    <property type="entry name" value="TREHALOSE IMPORT ATP-BINDING PROTEIN SUGC"/>
    <property type="match status" value="1"/>
</dbReference>
<dbReference type="InterPro" id="IPR008995">
    <property type="entry name" value="Mo/tungstate-bd_C_term_dom"/>
</dbReference>
<evidence type="ECO:0000256" key="2">
    <source>
        <dbReference type="ARBA" id="ARBA00005417"/>
    </source>
</evidence>
<dbReference type="Pfam" id="PF00005">
    <property type="entry name" value="ABC_tran"/>
    <property type="match status" value="1"/>
</dbReference>
<evidence type="ECO:0000313" key="10">
    <source>
        <dbReference type="EMBL" id="SCZ00584.1"/>
    </source>
</evidence>
<dbReference type="InterPro" id="IPR027417">
    <property type="entry name" value="P-loop_NTPase"/>
</dbReference>
<dbReference type="Gene3D" id="2.40.50.140">
    <property type="entry name" value="Nucleic acid-binding proteins"/>
    <property type="match status" value="1"/>
</dbReference>
<dbReference type="Gene3D" id="2.40.50.100">
    <property type="match status" value="1"/>
</dbReference>
<dbReference type="SUPFAM" id="SSF52540">
    <property type="entry name" value="P-loop containing nucleoside triphosphate hydrolases"/>
    <property type="match status" value="1"/>
</dbReference>
<dbReference type="InterPro" id="IPR003593">
    <property type="entry name" value="AAA+_ATPase"/>
</dbReference>
<dbReference type="PROSITE" id="PS50893">
    <property type="entry name" value="ABC_TRANSPORTER_2"/>
    <property type="match status" value="1"/>
</dbReference>
<dbReference type="SUPFAM" id="SSF50331">
    <property type="entry name" value="MOP-like"/>
    <property type="match status" value="1"/>
</dbReference>
<keyword evidence="7" id="KW-1278">Translocase</keyword>
<dbReference type="EMBL" id="FMVJ01000010">
    <property type="protein sequence ID" value="SCZ00584.1"/>
    <property type="molecule type" value="Genomic_DNA"/>
</dbReference>
<dbReference type="OrthoDB" id="7817850at2"/>
<protein>
    <submittedName>
        <fullName evidence="10">Carbohydrate ABC transporter ATP-binding protein, CUT1 family (TC 3.A.1.1.-)</fullName>
    </submittedName>
</protein>
<comment type="subcellular location">
    <subcellularLocation>
        <location evidence="1">Cell inner membrane</location>
        <topology evidence="1">Peripheral membrane protein</topology>
    </subcellularLocation>
</comment>
<evidence type="ECO:0000256" key="6">
    <source>
        <dbReference type="ARBA" id="ARBA00022840"/>
    </source>
</evidence>
<dbReference type="PANTHER" id="PTHR43875">
    <property type="entry name" value="MALTODEXTRIN IMPORT ATP-BINDING PROTEIN MSMX"/>
    <property type="match status" value="1"/>
</dbReference>
<evidence type="ECO:0000256" key="8">
    <source>
        <dbReference type="ARBA" id="ARBA00023136"/>
    </source>
</evidence>
<keyword evidence="4" id="KW-1003">Cell membrane</keyword>
<feature type="domain" description="ABC transporter" evidence="9">
    <location>
        <begin position="4"/>
        <end position="240"/>
    </location>
</feature>